<evidence type="ECO:0000256" key="3">
    <source>
        <dbReference type="ARBA" id="ARBA00023163"/>
    </source>
</evidence>
<dbReference type="Gene3D" id="1.10.10.10">
    <property type="entry name" value="Winged helix-like DNA-binding domain superfamily/Winged helix DNA-binding domain"/>
    <property type="match status" value="1"/>
</dbReference>
<dbReference type="AlphaFoldDB" id="A0A1G8GXI9"/>
<dbReference type="SUPFAM" id="SSF46785">
    <property type="entry name" value="Winged helix' DNA-binding domain"/>
    <property type="match status" value="1"/>
</dbReference>
<evidence type="ECO:0000256" key="2">
    <source>
        <dbReference type="ARBA" id="ARBA00023125"/>
    </source>
</evidence>
<dbReference type="SUPFAM" id="SSF54909">
    <property type="entry name" value="Dimeric alpha+beta barrel"/>
    <property type="match status" value="1"/>
</dbReference>
<dbReference type="SMART" id="SM00344">
    <property type="entry name" value="HTH_ASNC"/>
    <property type="match status" value="1"/>
</dbReference>
<dbReference type="InterPro" id="IPR019888">
    <property type="entry name" value="Tscrpt_reg_AsnC-like"/>
</dbReference>
<dbReference type="PROSITE" id="PS50956">
    <property type="entry name" value="HTH_ASNC_2"/>
    <property type="match status" value="1"/>
</dbReference>
<dbReference type="Pfam" id="PF13412">
    <property type="entry name" value="HTH_24"/>
    <property type="match status" value="1"/>
</dbReference>
<evidence type="ECO:0000256" key="1">
    <source>
        <dbReference type="ARBA" id="ARBA00023015"/>
    </source>
</evidence>
<dbReference type="InterPro" id="IPR011008">
    <property type="entry name" value="Dimeric_a/b-barrel"/>
</dbReference>
<dbReference type="InterPro" id="IPR036388">
    <property type="entry name" value="WH-like_DNA-bd_sf"/>
</dbReference>
<dbReference type="RefSeq" id="WP_092506516.1">
    <property type="nucleotide sequence ID" value="NZ_LT629695.1"/>
</dbReference>
<name>A0A1G8GXI9_9MICO</name>
<keyword evidence="6" id="KW-1185">Reference proteome</keyword>
<dbReference type="PRINTS" id="PR00033">
    <property type="entry name" value="HTHASNC"/>
</dbReference>
<dbReference type="PANTHER" id="PTHR30154">
    <property type="entry name" value="LEUCINE-RESPONSIVE REGULATORY PROTEIN"/>
    <property type="match status" value="1"/>
</dbReference>
<reference evidence="6" key="1">
    <citation type="submission" date="2016-10" db="EMBL/GenBank/DDBJ databases">
        <authorList>
            <person name="Varghese N."/>
            <person name="Submissions S."/>
        </authorList>
    </citation>
    <scope>NUCLEOTIDE SEQUENCE [LARGE SCALE GENOMIC DNA]</scope>
    <source>
        <strain evidence="6">DSM 22002</strain>
    </source>
</reference>
<dbReference type="STRING" id="399736.SAMN04489720_3115"/>
<keyword evidence="3" id="KW-0804">Transcription</keyword>
<organism evidence="5 6">
    <name type="scientific">Agrococcus jejuensis</name>
    <dbReference type="NCBI Taxonomy" id="399736"/>
    <lineage>
        <taxon>Bacteria</taxon>
        <taxon>Bacillati</taxon>
        <taxon>Actinomycetota</taxon>
        <taxon>Actinomycetes</taxon>
        <taxon>Micrococcales</taxon>
        <taxon>Microbacteriaceae</taxon>
        <taxon>Agrococcus</taxon>
    </lineage>
</organism>
<dbReference type="GO" id="GO:0043565">
    <property type="term" value="F:sequence-specific DNA binding"/>
    <property type="evidence" value="ECO:0007669"/>
    <property type="project" value="InterPro"/>
</dbReference>
<dbReference type="GO" id="GO:0005829">
    <property type="term" value="C:cytosol"/>
    <property type="evidence" value="ECO:0007669"/>
    <property type="project" value="TreeGrafter"/>
</dbReference>
<sequence length="156" mass="17375">MRIVDDTDRKILLAMTEHPRSTIVAIAERLGLARNTVQARVQALEASDALQGFDRRLHAEALGYPLTVFMATHVDQPKIDHVVAQLREIPEVVQAHGIAGQADVLVRCVCKDAEDLYRVNKLVLQCDGVERTETWLSMGELIPFRLAPVLERDLGA</sequence>
<keyword evidence="1" id="KW-0805">Transcription regulation</keyword>
<evidence type="ECO:0000313" key="6">
    <source>
        <dbReference type="Proteomes" id="UP000198822"/>
    </source>
</evidence>
<evidence type="ECO:0000259" key="4">
    <source>
        <dbReference type="PROSITE" id="PS50956"/>
    </source>
</evidence>
<gene>
    <name evidence="5" type="ORF">SAMN04489720_3115</name>
</gene>
<dbReference type="InterPro" id="IPR000485">
    <property type="entry name" value="AsnC-type_HTH_dom"/>
</dbReference>
<dbReference type="EMBL" id="LT629695">
    <property type="protein sequence ID" value="SDH99113.1"/>
    <property type="molecule type" value="Genomic_DNA"/>
</dbReference>
<proteinExistence type="predicted"/>
<dbReference type="Gene3D" id="3.30.70.920">
    <property type="match status" value="1"/>
</dbReference>
<protein>
    <submittedName>
        <fullName evidence="5">DNA-binding transcriptional regulator, Lrp family</fullName>
    </submittedName>
</protein>
<dbReference type="OrthoDB" id="9809462at2"/>
<feature type="domain" description="HTH asnC-type" evidence="4">
    <location>
        <begin position="4"/>
        <end position="65"/>
    </location>
</feature>
<dbReference type="Pfam" id="PF01037">
    <property type="entry name" value="AsnC_trans_reg"/>
    <property type="match status" value="1"/>
</dbReference>
<keyword evidence="2 5" id="KW-0238">DNA-binding</keyword>
<evidence type="ECO:0000313" key="5">
    <source>
        <dbReference type="EMBL" id="SDH99113.1"/>
    </source>
</evidence>
<dbReference type="PANTHER" id="PTHR30154:SF34">
    <property type="entry name" value="TRANSCRIPTIONAL REGULATOR AZLB"/>
    <property type="match status" value="1"/>
</dbReference>
<dbReference type="InterPro" id="IPR019887">
    <property type="entry name" value="Tscrpt_reg_AsnC/Lrp_C"/>
</dbReference>
<dbReference type="Proteomes" id="UP000198822">
    <property type="component" value="Chromosome I"/>
</dbReference>
<dbReference type="InterPro" id="IPR036390">
    <property type="entry name" value="WH_DNA-bd_sf"/>
</dbReference>
<accession>A0A1G8GXI9</accession>
<dbReference type="GO" id="GO:0043200">
    <property type="term" value="P:response to amino acid"/>
    <property type="evidence" value="ECO:0007669"/>
    <property type="project" value="TreeGrafter"/>
</dbReference>